<evidence type="ECO:0000313" key="3">
    <source>
        <dbReference type="Proteomes" id="UP000315783"/>
    </source>
</evidence>
<protein>
    <submittedName>
        <fullName evidence="2">NUDIXdomain-containing protein</fullName>
    </submittedName>
</protein>
<dbReference type="OrthoDB" id="447842at2759"/>
<accession>A0A545W1E3</accession>
<organism evidence="2 3">
    <name type="scientific">Cordyceps javanica</name>
    <dbReference type="NCBI Taxonomy" id="43265"/>
    <lineage>
        <taxon>Eukaryota</taxon>
        <taxon>Fungi</taxon>
        <taxon>Dikarya</taxon>
        <taxon>Ascomycota</taxon>
        <taxon>Pezizomycotina</taxon>
        <taxon>Sordariomycetes</taxon>
        <taxon>Hypocreomycetidae</taxon>
        <taxon>Hypocreales</taxon>
        <taxon>Cordycipitaceae</taxon>
        <taxon>Cordyceps</taxon>
    </lineage>
</organism>
<dbReference type="Proteomes" id="UP000315783">
    <property type="component" value="Unassembled WGS sequence"/>
</dbReference>
<evidence type="ECO:0000259" key="1">
    <source>
        <dbReference type="PROSITE" id="PS51462"/>
    </source>
</evidence>
<feature type="domain" description="Nudix hydrolase" evidence="1">
    <location>
        <begin position="26"/>
        <end position="170"/>
    </location>
</feature>
<dbReference type="GO" id="GO:0005829">
    <property type="term" value="C:cytosol"/>
    <property type="evidence" value="ECO:0007669"/>
    <property type="project" value="TreeGrafter"/>
</dbReference>
<dbReference type="SUPFAM" id="SSF55811">
    <property type="entry name" value="Nudix"/>
    <property type="match status" value="1"/>
</dbReference>
<reference evidence="2 3" key="1">
    <citation type="journal article" date="2019" name="Appl. Microbiol. Biotechnol.">
        <title>Genome sequence of Isaria javanica and comparative genome analysis insights into family S53 peptidase evolution in fungal entomopathogens.</title>
        <authorList>
            <person name="Lin R."/>
            <person name="Zhang X."/>
            <person name="Xin B."/>
            <person name="Zou M."/>
            <person name="Gao Y."/>
            <person name="Qin F."/>
            <person name="Hu Q."/>
            <person name="Xie B."/>
            <person name="Cheng X."/>
        </authorList>
    </citation>
    <scope>NUCLEOTIDE SEQUENCE [LARGE SCALE GENOMIC DNA]</scope>
    <source>
        <strain evidence="2 3">IJ1G</strain>
    </source>
</reference>
<dbReference type="PANTHER" id="PTHR16099">
    <property type="entry name" value="8-OXO-DGTP DIPHOSPHATES NUDT15"/>
    <property type="match status" value="1"/>
</dbReference>
<comment type="caution">
    <text evidence="2">The sequence shown here is derived from an EMBL/GenBank/DDBJ whole genome shotgun (WGS) entry which is preliminary data.</text>
</comment>
<dbReference type="Pfam" id="PF00293">
    <property type="entry name" value="NUDIX"/>
    <property type="match status" value="1"/>
</dbReference>
<dbReference type="CDD" id="cd04678">
    <property type="entry name" value="NUDIX_MTH2_Nudt15"/>
    <property type="match status" value="1"/>
</dbReference>
<dbReference type="GO" id="GO:0006203">
    <property type="term" value="P:dGTP catabolic process"/>
    <property type="evidence" value="ECO:0007669"/>
    <property type="project" value="TreeGrafter"/>
</dbReference>
<keyword evidence="3" id="KW-1185">Reference proteome</keyword>
<proteinExistence type="predicted"/>
<sequence>MAQESHHTAKPKASGKIDTTKWEQLWPQFGVSTFIPNADGLILAGRRKGSHGAGTWQIPSGKTELAEELSTCAEREPKEETNLTCHHVKTFAYTNDIFLDDKKHFLTCFALCKMEDPHAVPKVMEPEKAEDWAWWKLEDLWAGRVKGTRVRNSNDPTDKRDGELFLPLFNLFNQVGSLEELKEMLQLK</sequence>
<dbReference type="Gene3D" id="3.90.79.10">
    <property type="entry name" value="Nucleoside Triphosphate Pyrophosphohydrolase"/>
    <property type="match status" value="1"/>
</dbReference>
<dbReference type="FunFam" id="3.90.79.10:FF:000060">
    <property type="entry name" value="Nudix hydrolase 1"/>
    <property type="match status" value="1"/>
</dbReference>
<dbReference type="STRING" id="43265.A0A545W1E3"/>
<gene>
    <name evidence="2" type="ORF">IF1G_05079</name>
</gene>
<dbReference type="AlphaFoldDB" id="A0A545W1E3"/>
<evidence type="ECO:0000313" key="2">
    <source>
        <dbReference type="EMBL" id="TQV96496.1"/>
    </source>
</evidence>
<dbReference type="InterPro" id="IPR015797">
    <property type="entry name" value="NUDIX_hydrolase-like_dom_sf"/>
</dbReference>
<dbReference type="GO" id="GO:0035539">
    <property type="term" value="F:8-oxo-7,8-dihydrodeoxyguanosine triphosphate pyrophosphatase activity"/>
    <property type="evidence" value="ECO:0007669"/>
    <property type="project" value="TreeGrafter"/>
</dbReference>
<dbReference type="EMBL" id="SPUK01000006">
    <property type="protein sequence ID" value="TQV96496.1"/>
    <property type="molecule type" value="Genomic_DNA"/>
</dbReference>
<dbReference type="InterPro" id="IPR000086">
    <property type="entry name" value="NUDIX_hydrolase_dom"/>
</dbReference>
<dbReference type="PANTHER" id="PTHR16099:SF5">
    <property type="entry name" value="NUCLEOTIDE TRIPHOSPHATE DIPHOSPHATASE NUDT15"/>
    <property type="match status" value="1"/>
</dbReference>
<dbReference type="PROSITE" id="PS51462">
    <property type="entry name" value="NUDIX"/>
    <property type="match status" value="1"/>
</dbReference>
<name>A0A545W1E3_9HYPO</name>